<dbReference type="Gene3D" id="2.120.10.30">
    <property type="entry name" value="TolB, C-terminal domain"/>
    <property type="match status" value="7"/>
</dbReference>
<evidence type="ECO:0000256" key="1">
    <source>
        <dbReference type="ARBA" id="ARBA00022737"/>
    </source>
</evidence>
<dbReference type="PROSITE" id="PS51125">
    <property type="entry name" value="NHL"/>
    <property type="match status" value="2"/>
</dbReference>
<dbReference type="EMBL" id="MN739580">
    <property type="protein sequence ID" value="QHT14230.1"/>
    <property type="molecule type" value="Genomic_DNA"/>
</dbReference>
<keyword evidence="2" id="KW-1015">Disulfide bond</keyword>
<dbReference type="PANTHER" id="PTHR24104">
    <property type="entry name" value="E3 UBIQUITIN-PROTEIN LIGASE NHLRC1-RELATED"/>
    <property type="match status" value="1"/>
</dbReference>
<name>A0A6C0DD10_9ZZZZ</name>
<dbReference type="PROSITE" id="PS50963">
    <property type="entry name" value="LINK_2"/>
    <property type="match status" value="1"/>
</dbReference>
<dbReference type="SUPFAM" id="SSF63829">
    <property type="entry name" value="Calcium-dependent phosphotriesterase"/>
    <property type="match status" value="2"/>
</dbReference>
<keyword evidence="1" id="KW-0677">Repeat</keyword>
<dbReference type="Gene3D" id="2.40.10.500">
    <property type="match status" value="3"/>
</dbReference>
<dbReference type="GO" id="GO:0043161">
    <property type="term" value="P:proteasome-mediated ubiquitin-dependent protein catabolic process"/>
    <property type="evidence" value="ECO:0007669"/>
    <property type="project" value="TreeGrafter"/>
</dbReference>
<dbReference type="InterPro" id="IPR000033">
    <property type="entry name" value="LDLR_classB_rpt"/>
</dbReference>
<dbReference type="GO" id="GO:0008270">
    <property type="term" value="F:zinc ion binding"/>
    <property type="evidence" value="ECO:0007669"/>
    <property type="project" value="UniProtKB-KW"/>
</dbReference>
<evidence type="ECO:0000259" key="3">
    <source>
        <dbReference type="PROSITE" id="PS50963"/>
    </source>
</evidence>
<dbReference type="InterPro" id="IPR000538">
    <property type="entry name" value="Link_dom"/>
</dbReference>
<dbReference type="InterPro" id="IPR011042">
    <property type="entry name" value="6-blade_b-propeller_TolB-like"/>
</dbReference>
<proteinExistence type="predicted"/>
<dbReference type="SUPFAM" id="SSF63825">
    <property type="entry name" value="YWTD domain"/>
    <property type="match status" value="4"/>
</dbReference>
<organism evidence="4">
    <name type="scientific">viral metagenome</name>
    <dbReference type="NCBI Taxonomy" id="1070528"/>
    <lineage>
        <taxon>unclassified sequences</taxon>
        <taxon>metagenomes</taxon>
        <taxon>organismal metagenomes</taxon>
    </lineage>
</organism>
<accession>A0A6C0DD10</accession>
<dbReference type="GO" id="GO:0007155">
    <property type="term" value="P:cell adhesion"/>
    <property type="evidence" value="ECO:0007669"/>
    <property type="project" value="InterPro"/>
</dbReference>
<protein>
    <recommendedName>
        <fullName evidence="3">Link domain-containing protein</fullName>
    </recommendedName>
</protein>
<dbReference type="SUPFAM" id="SSF101898">
    <property type="entry name" value="NHL repeat"/>
    <property type="match status" value="2"/>
</dbReference>
<evidence type="ECO:0000256" key="2">
    <source>
        <dbReference type="ARBA" id="ARBA00023157"/>
    </source>
</evidence>
<dbReference type="PANTHER" id="PTHR24104:SF25">
    <property type="entry name" value="PROTEIN LIN-41"/>
    <property type="match status" value="1"/>
</dbReference>
<dbReference type="GO" id="GO:0005540">
    <property type="term" value="F:hyaluronic acid binding"/>
    <property type="evidence" value="ECO:0007669"/>
    <property type="project" value="InterPro"/>
</dbReference>
<dbReference type="SMART" id="SM00135">
    <property type="entry name" value="LY"/>
    <property type="match status" value="7"/>
</dbReference>
<sequence length="4530" mass="501896">MSITISQFPTSVAYDPLNGILFQTDITQNVIYYISATRGSGIIAGNGITGLEGDGKQGVFAQLNRPINIAYNNGKLYIADYNNSKIRVIDLGSRLQDFPTTTNLPRGLLPNTLITGTPLLTTTRLTSTSGILPTTTAAIKRLTCEEKPLCFIKNAPQFSIEPIQAQPNLSAFCFYKNTLYYIDGNILKWYTNVQTTTNNSWLSISVSTNVKFTSITIFDDYIFAVDKPNNIIYKSKLSVSQSIGGFDIYCGKPPILCNTLIGAITSPNPPIFYSTDVDLNGTLYMTANDSVYKYDKTTLTRIVSGLNQPLGIAYYSPDNVLFVADKGNNRICKITLNNNQMSVYTTITISDRCDLTIIADRLYFTTTNEIRMIYLKDVYTDPVPSTPLTTAAITTTGRPATIPTITRLPSIPEKTNVSVIANLNNPSGLFFDAISSYLYIADTGNNRICRVNILKESPYVLEQYISNINSPRSIAIDNNNMFISMGPTIPNTIRFIKPTTTLAGTSNSIASSSSTPVQFMSIMLSESNNILNTIVMDNNTIATFNTTPTHILLKNSIAYVNDGSKLYAINYNNNIKSSDAYYRLETSLVSPISFDKNYFIEENGSLCKIDISNRIQRVLGNGYITPKVVSIHNTSKPSYTANLNLGTLTGLFVDKNNNVYICCQVYGCIIRITDEGAVQPITGGFKNSSIKISTIMDAKIYPAYNIDLETPESITMDDTNTILYCTCQNKIIKVFDLEANEPKIQIVAGILNSQNVYNDVINRNAAYSIIFRPTIISCVNNVIRFMESSKNRICKINPSQEEDIPDNNLPILKYGKVSYFVNENIQYVNNTGYNSMSEKCNTTTATFDENGNMYYLDKITYSIKRVDMQGNISTIFTEEGAPVLGNLVYSNNILYYTKGITPNINITSYNILTNSLSSVYINTPITSYIIDIFINTYLVFVSNNNILFYSLINQAITSLSLFNTRSICIDNINILYCIDSADKRIIKRYEINILNNSIGLTPMTSLTESTQISYEMTCIRFNPLDSNYIYYTNNMGQVKKRPININAGAATGSDILVCGGNRTGYSTNGTYPPSTYLMNPIWLIFDYRNNMYIIDQIEANMTRILKLESFTLCLPNHMYNIAGNGIRGFAGDGQDASYSQINNVNGVSHDKYGNIYLADTGNNRIRRISIKTGFIETLFILNEPIDVKFDSTNTMYIACKTNILSSQYNITTDTFREPVIFAGTNTTSTSITDGQSILNPIPQPYQLFVDKSNSVYFLSNTAVYKISIFGYIQRFYPSNPSTRAINSFVIDTRNIIYTAEGGQIYSKEFVDPIYSTTSTDIVLGIDSSNKIYFYTNGTIQRLGNNGQTIKIAGELGKFEFQRDDIPMSGMSGDNNINSILYNVKYISINSDNNILFSQTNSRVRSILYSSTPPVIQHGIQNVQYIQLTSLDSTRPLNITEIVALDSNGINCSLGKPAVTMGLTTTSLALSSFIPTGGWYGALINAYNSYNPIRIDLGKPYEIIAVLCYFNATSAPFKITLYDASGTQLTERRMTLKPPFTDPFEHFDFKTFQTYKTRSEILSSYLNQTPQVFYILADNTLTNTADAERIARQNGASLATFTNLMEDIRDPLLSNMTGWVQNGIRTMNSNSITSPSGVTSTRGVFCYGISPVGNARQNKYVRYITIKPNGGAQSLYDTGTYKNIKSRNNTIYKLGSNNTLIYGATQISNISAFDIDNNNILYTIKAQRLERGLQDLSVKNITDGNATTYTNPVDIAIISNDIYVATSTNINKVSQQLRVSRIKSSSTYNRMISDSAGNIYISTSNGSIIKIDTNGTETTLCSGLNNPNGMVIKDGILYIAETGLNRIGKIPITGGTYEVYYTGYTSPAGSTLSLNFTLSSPKGLCLDSNRNIIVVDSNGCYRLNIESINARDPPSTAELSGVGSARREKFGKLYITSDGKIYTSNGKDCINNIYYFSKHIYIIDTKKETDKFSSMECTHYPNLLGVDSYEDTLYLNRFTTGRFYCEFYKMTIPSNMNTLYNSIMKFDGIFGLRNTLVENNATELVISYSDRTQEEYFINGGINVSKSDLWFTKNFIFAFDRKLFSIYYRKKSESNWTLWFTDNGTGPLNLRNEIRTSYSIYGEFTPQSYPSFQICEGKTYTGEINGIPQYEYHLYIVTCGETRLYMNGCIEVYSQYKSKYPTGAELRASELARLGQPAFNNWYSWYADYTPYWDNLARQISGGALPTYDECLKFNYYNTRYWNTEPSKFKLRIYRGSMGSDGLAIPSNNMCNSVYKNIGENISFIPYPIEAQQHSRIEPLITGGKNSKEGGYYPTQVTTDSRGNMYIAWANGSFTKWRYDPNNPFNNPPYWNDMMSGLKNALDIPLDSYTNTTEIVHGWPDKMDINGCGYRDLDGWMGMEQLVWGHFIWISAGVCVDKDDNVYLTKDGNDYLQWEGDLKNNGLPYRKRWAENIIRQGKIYKTTFPTRTFTYEKHIKIMRIGTTPLPGGEDVCLQGTTIYVCNASGIYGSDGSTNTTITNSKHMHVNGTDMYISNGNQITKRSNGNNTLYTGSNTAGNNGGGLLNANFTGTKGFVIINNIQYVLDGNGLWKIQMEYVNSVVVSSGTNNPFAVNSTSIYISTQDGSGLCVKKIQHSTNAETRIGGFSNPRGVFANSDGKIYVADSNNNCIYLINNDNSLTPFITNSSTTSDIQMISPIYYIRDNIGQYILCSTNIIRITAPTTLFSQISVISKNTGNNIMLNANLYGANIDNSNLEQIKTGLTSQSLVPINFLEIDLGKEFIIEYINYYIKSGQNINVTLEFYNEKRIQAMEPIRNYNLQDSVSFPTNINSVNYMIQPINPVSYLKARYIDINTTSTGKTSQVVVINSIGLNVALMRMSGTNNPTDGNYSNKAEGECYTGPFTIDLGTEHEIRKVIYYSALNVLTNSTATIRLKKSTTELTPDTIPITRGRIISTIAGSGAVGSADGVGTATTFNTPGNLCIDFAGNIYVADQASHAIRKITPQGVVSTFISGQTNVVGLAISPDGTTLYWSNWSGQSVFKCNISTPGTIITLATLSTSVFQPVNSIAVNADNTMLYLTEPNFNRIIALSTNANNLTNFTASGVTPALIWCAGYGAASIVNAAGSAARFNGAISIALGPNGNLYIADYHNNAIRMMTPLGALPTQVNVTTFAGNGTAGLVDGVGTNARFNGPTGVTFDKDGNLYVTDARNNRIRIITPAGAVSTIAGTGPGMQATGMTSTDGPIGTATMYNPTALIIDASDNIIFSERTNPDISVYATNRIRKITPWIIAVSRPGALGSMSGMWVGGPFAITHYCPVWSGSTLSNVYFFTYIGVHTKIVDWTGKACYYEGSLAVFNPSNIPTYSTATPGYIYVPPVSPGNMSGPNVNGNLPIAALTNISSQPTFMAIDNAGTGNNYIKFVSQNGAIWSIANTSNGLATDIGASGNKLLSGNSGSYVVSPTSWTNLDATIRIRMFIILYEDVIFNIGGPAWGQYTIKQALIPSTLSFDQTFLAGSTSVTTRNRGTWASNDTYRLGHIVLFTDGFYYINLAAPDQRGVDYSGTYGASPTTDLNAWKRIQLSNTEAGMQAFIGGLMKEVFDYRPSTQECGIVNLGPSSPLTGIRYIRYTPKEKMAIRQIVVYDKNGRNVALGKGTTLAESGATRITDGTYSLNSPDTQLYPTTGLGLPNQTPITIDLGATYDITGASVITTNNYVLSLIDSKLQMLNASQLSKMDIILKGEHVREDILITYTYNTTARYIRIENPSPAFFSPNEFDNNTSSGYINIKSFQAYDIDGRNVLEGKPYRTSNTSDYQALNTLNSSSYIRTNAKWIEFDIGMDVVIFGVKLISTQITNETAKYDHRYMKNAPILFYNENRAQIQKYFLTDPYIQQVQGITSNNNSSYMQLTRAGDFSINTNKTQILNIGMTSKLLTTGTSFEFKTYGRGTLSLTLAVSIRGATTTDYNYTIRTSSTTYNDTTIPIILDTLEDTITFTITPKSTLNSGYEVEYNAIQSYINDIKNWYDLETAIISRTYSIKTISQLNTCNISGCSYTYYSYWSWTNTDVRMKLLNLQDSGVTLSVGSVIVETMATPSPPTGNDAKGQPLNFHSAWASRDVMKQTINTATRISDGLYIINRGSLQGWPWMDYSVFSWGRAIPSDLHTYGSDGNIFTSWNNTDSINNFITNVAEKRYHSNNKLENFKKFMKDTYSQSDSEISTYTIDNLTTKRDIVLEPFKKYITIQNSSFRYTTKPTDSTQTSLSIKSDIYSFLLSQKIATSFPYETQQIISTGLTSVQYLYFSTETSSCSMSELVVIDKRGINVAAGKPIILTSTQTINSVFTNGKYDINTSTSFVLDLGAPYDISTISMYMLKVNVELRLYVYKSNRNLHTISIFKADNPSKNMEGTSDNYYKIQQATQSIPLYSIYFNNPYHDSCKPQHSGIGTIARYILPNPPDKKVCVTDTIGQILYNDIANDKIDLQEEHNIASIYVEGIGTTITLQDTYGVAKSIPIPSSTGSVTIGPVTGPVTFTPTYKIYSFI</sequence>
<dbReference type="GO" id="GO:0061630">
    <property type="term" value="F:ubiquitin protein ligase activity"/>
    <property type="evidence" value="ECO:0007669"/>
    <property type="project" value="TreeGrafter"/>
</dbReference>
<dbReference type="Pfam" id="PF01436">
    <property type="entry name" value="NHL"/>
    <property type="match status" value="2"/>
</dbReference>
<dbReference type="GO" id="GO:0000209">
    <property type="term" value="P:protein polyubiquitination"/>
    <property type="evidence" value="ECO:0007669"/>
    <property type="project" value="TreeGrafter"/>
</dbReference>
<dbReference type="InterPro" id="IPR050952">
    <property type="entry name" value="TRIM-NHL_E3_ligases"/>
</dbReference>
<feature type="domain" description="Link" evidence="3">
    <location>
        <begin position="1570"/>
        <end position="1662"/>
    </location>
</feature>
<evidence type="ECO:0000313" key="4">
    <source>
        <dbReference type="EMBL" id="QHT14230.1"/>
    </source>
</evidence>
<dbReference type="InterPro" id="IPR001258">
    <property type="entry name" value="NHL_repeat"/>
</dbReference>
<reference evidence="4" key="1">
    <citation type="journal article" date="2020" name="Nature">
        <title>Giant virus diversity and host interactions through global metagenomics.</title>
        <authorList>
            <person name="Schulz F."/>
            <person name="Roux S."/>
            <person name="Paez-Espino D."/>
            <person name="Jungbluth S."/>
            <person name="Walsh D.A."/>
            <person name="Denef V.J."/>
            <person name="McMahon K.D."/>
            <person name="Konstantinidis K.T."/>
            <person name="Eloe-Fadrosh E.A."/>
            <person name="Kyrpides N.C."/>
            <person name="Woyke T."/>
        </authorList>
    </citation>
    <scope>NUCLEOTIDE SEQUENCE</scope>
    <source>
        <strain evidence="4">GVMAG-M-3300023174-137</strain>
    </source>
</reference>